<evidence type="ECO:0000256" key="5">
    <source>
        <dbReference type="ARBA" id="ARBA00023136"/>
    </source>
</evidence>
<dbReference type="AlphaFoldDB" id="A0A9W6PE12"/>
<reference evidence="10" key="1">
    <citation type="submission" date="2023-02" db="EMBL/GenBank/DDBJ databases">
        <title>Kitasatospora phosalacinea NBRC 14362.</title>
        <authorList>
            <person name="Ichikawa N."/>
            <person name="Sato H."/>
            <person name="Tonouchi N."/>
        </authorList>
    </citation>
    <scope>NUCLEOTIDE SEQUENCE</scope>
    <source>
        <strain evidence="10">NBRC 14362</strain>
    </source>
</reference>
<dbReference type="Pfam" id="PF07690">
    <property type="entry name" value="MFS_1"/>
    <property type="match status" value="1"/>
</dbReference>
<evidence type="ECO:0000256" key="6">
    <source>
        <dbReference type="ARBA" id="ARBA00023251"/>
    </source>
</evidence>
<gene>
    <name evidence="10" type="ORF">Kpho01_22260</name>
</gene>
<keyword evidence="3 8" id="KW-0812">Transmembrane</keyword>
<feature type="transmembrane region" description="Helical" evidence="8">
    <location>
        <begin position="437"/>
        <end position="456"/>
    </location>
</feature>
<feature type="transmembrane region" description="Helical" evidence="8">
    <location>
        <begin position="468"/>
        <end position="487"/>
    </location>
</feature>
<protein>
    <submittedName>
        <fullName evidence="10">MFS transporter</fullName>
    </submittedName>
</protein>
<feature type="domain" description="Major facilitator superfamily (MFS) profile" evidence="9">
    <location>
        <begin position="45"/>
        <end position="492"/>
    </location>
</feature>
<evidence type="ECO:0000256" key="2">
    <source>
        <dbReference type="ARBA" id="ARBA00022448"/>
    </source>
</evidence>
<evidence type="ECO:0000256" key="4">
    <source>
        <dbReference type="ARBA" id="ARBA00022989"/>
    </source>
</evidence>
<feature type="transmembrane region" description="Helical" evidence="8">
    <location>
        <begin position="231"/>
        <end position="249"/>
    </location>
</feature>
<dbReference type="GO" id="GO:0005886">
    <property type="term" value="C:plasma membrane"/>
    <property type="evidence" value="ECO:0007669"/>
    <property type="project" value="UniProtKB-SubCell"/>
</dbReference>
<comment type="caution">
    <text evidence="10">The sequence shown here is derived from an EMBL/GenBank/DDBJ whole genome shotgun (WGS) entry which is preliminary data.</text>
</comment>
<dbReference type="SUPFAM" id="SSF103473">
    <property type="entry name" value="MFS general substrate transporter"/>
    <property type="match status" value="1"/>
</dbReference>
<evidence type="ECO:0000256" key="3">
    <source>
        <dbReference type="ARBA" id="ARBA00022692"/>
    </source>
</evidence>
<proteinExistence type="predicted"/>
<organism evidence="10 11">
    <name type="scientific">Kitasatospora phosalacinea</name>
    <dbReference type="NCBI Taxonomy" id="2065"/>
    <lineage>
        <taxon>Bacteria</taxon>
        <taxon>Bacillati</taxon>
        <taxon>Actinomycetota</taxon>
        <taxon>Actinomycetes</taxon>
        <taxon>Kitasatosporales</taxon>
        <taxon>Streptomycetaceae</taxon>
        <taxon>Kitasatospora</taxon>
    </lineage>
</organism>
<evidence type="ECO:0000256" key="1">
    <source>
        <dbReference type="ARBA" id="ARBA00004651"/>
    </source>
</evidence>
<comment type="subcellular location">
    <subcellularLocation>
        <location evidence="1">Cell membrane</location>
        <topology evidence="1">Multi-pass membrane protein</topology>
    </subcellularLocation>
</comment>
<accession>A0A9W6PE12</accession>
<feature type="transmembrane region" description="Helical" evidence="8">
    <location>
        <begin position="46"/>
        <end position="67"/>
    </location>
</feature>
<keyword evidence="5 8" id="KW-0472">Membrane</keyword>
<feature type="transmembrane region" description="Helical" evidence="8">
    <location>
        <begin position="136"/>
        <end position="156"/>
    </location>
</feature>
<feature type="transmembrane region" description="Helical" evidence="8">
    <location>
        <begin position="255"/>
        <end position="275"/>
    </location>
</feature>
<feature type="transmembrane region" description="Helical" evidence="8">
    <location>
        <begin position="295"/>
        <end position="313"/>
    </location>
</feature>
<dbReference type="InterPro" id="IPR036259">
    <property type="entry name" value="MFS_trans_sf"/>
</dbReference>
<dbReference type="Gene3D" id="1.20.1250.20">
    <property type="entry name" value="MFS general substrate transporter like domains"/>
    <property type="match status" value="1"/>
</dbReference>
<dbReference type="GO" id="GO:0046677">
    <property type="term" value="P:response to antibiotic"/>
    <property type="evidence" value="ECO:0007669"/>
    <property type="project" value="UniProtKB-KW"/>
</dbReference>
<dbReference type="InterPro" id="IPR020846">
    <property type="entry name" value="MFS_dom"/>
</dbReference>
<evidence type="ECO:0000256" key="7">
    <source>
        <dbReference type="SAM" id="MobiDB-lite"/>
    </source>
</evidence>
<dbReference type="InterPro" id="IPR011701">
    <property type="entry name" value="MFS"/>
</dbReference>
<dbReference type="Proteomes" id="UP001165143">
    <property type="component" value="Unassembled WGS sequence"/>
</dbReference>
<dbReference type="EMBL" id="BSRX01000011">
    <property type="protein sequence ID" value="GLW54215.1"/>
    <property type="molecule type" value="Genomic_DNA"/>
</dbReference>
<keyword evidence="4 8" id="KW-1133">Transmembrane helix</keyword>
<feature type="transmembrane region" description="Helical" evidence="8">
    <location>
        <begin position="111"/>
        <end position="130"/>
    </location>
</feature>
<evidence type="ECO:0000256" key="8">
    <source>
        <dbReference type="SAM" id="Phobius"/>
    </source>
</evidence>
<evidence type="ECO:0000313" key="11">
    <source>
        <dbReference type="Proteomes" id="UP001165143"/>
    </source>
</evidence>
<name>A0A9W6PE12_9ACTN</name>
<sequence>MPSRLAILAATPTTLRTPTEPPMTAPVAPPLARSAGPVRSAARSAVLLLALVEFASGVLQGGFPILLPRLGDHLGLRAADLSLALGVEFLVSGVAVPLTSRLGDLYGHRRLLRATVLLTLLGSVVTALAPDLPVLLAGRALAGFLACWLPLEFAILRDRLGEERGGRAVGPLVGSLTVGSTLGALAVGGLGADPAATRPLLWALAVLPALALPVVWRLVPESRTRAAGRIDWAGTALLSLGLTLLLSALGASGVLPVAVTLPLLAAGAGLLVLFVRQELRTDTPTVDVRLLARRATAPVFALSFLLGCALYGAQGPTLAFQAADPAETGYGLGAVPLVLGLLVLPQTAAATLGALTAHRLAARHAPAAVLAAGFALCATGYGAIALGHAAPWQFVLGGALAGYGAGLGLSLLPALLMQRLPADQTGIGTGVYNTLKSLAGAAAGVVAAAVLDHLVLRAGTPAEGAYTLVWAGCALLCGLGVPVALALRARSWRAPDGGTAVQTSLGPVNPGPSGRGRPFSSVSPSGPGLVKSGEE</sequence>
<keyword evidence="2" id="KW-0813">Transport</keyword>
<feature type="region of interest" description="Disordered" evidence="7">
    <location>
        <begin position="498"/>
        <end position="535"/>
    </location>
</feature>
<dbReference type="PANTHER" id="PTHR42718:SF9">
    <property type="entry name" value="MAJOR FACILITATOR SUPERFAMILY MULTIDRUG TRANSPORTER MFSC"/>
    <property type="match status" value="1"/>
</dbReference>
<feature type="transmembrane region" description="Helical" evidence="8">
    <location>
        <begin position="168"/>
        <end position="188"/>
    </location>
</feature>
<dbReference type="PROSITE" id="PS50850">
    <property type="entry name" value="MFS"/>
    <property type="match status" value="1"/>
</dbReference>
<evidence type="ECO:0000313" key="10">
    <source>
        <dbReference type="EMBL" id="GLW54215.1"/>
    </source>
</evidence>
<dbReference type="PANTHER" id="PTHR42718">
    <property type="entry name" value="MAJOR FACILITATOR SUPERFAMILY MULTIDRUG TRANSPORTER MFSC"/>
    <property type="match status" value="1"/>
</dbReference>
<feature type="transmembrane region" description="Helical" evidence="8">
    <location>
        <begin position="333"/>
        <end position="355"/>
    </location>
</feature>
<keyword evidence="6" id="KW-0046">Antibiotic resistance</keyword>
<feature type="transmembrane region" description="Helical" evidence="8">
    <location>
        <begin position="79"/>
        <end position="99"/>
    </location>
</feature>
<dbReference type="GO" id="GO:0022857">
    <property type="term" value="F:transmembrane transporter activity"/>
    <property type="evidence" value="ECO:0007669"/>
    <property type="project" value="InterPro"/>
</dbReference>
<evidence type="ECO:0000259" key="9">
    <source>
        <dbReference type="PROSITE" id="PS50850"/>
    </source>
</evidence>
<feature type="transmembrane region" description="Helical" evidence="8">
    <location>
        <begin position="367"/>
        <end position="386"/>
    </location>
</feature>
<feature type="transmembrane region" description="Helical" evidence="8">
    <location>
        <begin position="392"/>
        <end position="416"/>
    </location>
</feature>
<feature type="transmembrane region" description="Helical" evidence="8">
    <location>
        <begin position="200"/>
        <end position="219"/>
    </location>
</feature>